<evidence type="ECO:0000313" key="3">
    <source>
        <dbReference type="Proteomes" id="UP000192276"/>
    </source>
</evidence>
<comment type="caution">
    <text evidence="2">The sequence shown here is derived from an EMBL/GenBank/DDBJ whole genome shotgun (WGS) entry which is preliminary data.</text>
</comment>
<dbReference type="STRING" id="550983.A4R26_32095"/>
<accession>A0A1V9EJI5</accession>
<dbReference type="OrthoDB" id="253931at2"/>
<name>A0A1V9EJI5_9BACT</name>
<dbReference type="Proteomes" id="UP000192276">
    <property type="component" value="Unassembled WGS sequence"/>
</dbReference>
<keyword evidence="1" id="KW-1133">Transmembrane helix</keyword>
<feature type="transmembrane region" description="Helical" evidence="1">
    <location>
        <begin position="199"/>
        <end position="218"/>
    </location>
</feature>
<evidence type="ECO:0000313" key="2">
    <source>
        <dbReference type="EMBL" id="OQP46212.1"/>
    </source>
</evidence>
<protein>
    <submittedName>
        <fullName evidence="2">Uncharacterized protein</fullName>
    </submittedName>
</protein>
<keyword evidence="1" id="KW-0472">Membrane</keyword>
<dbReference type="RefSeq" id="WP_081171102.1">
    <property type="nucleotide sequence ID" value="NZ_LWBP01000248.1"/>
</dbReference>
<organism evidence="2 3">
    <name type="scientific">Niastella populi</name>
    <dbReference type="NCBI Taxonomy" id="550983"/>
    <lineage>
        <taxon>Bacteria</taxon>
        <taxon>Pseudomonadati</taxon>
        <taxon>Bacteroidota</taxon>
        <taxon>Chitinophagia</taxon>
        <taxon>Chitinophagales</taxon>
        <taxon>Chitinophagaceae</taxon>
        <taxon>Niastella</taxon>
    </lineage>
</organism>
<dbReference type="AlphaFoldDB" id="A0A1V9EJI5"/>
<gene>
    <name evidence="2" type="ORF">A4R26_32095</name>
</gene>
<sequence length="248" mass="29082">MTTKYYPIEILQIIQANYKQQQQYDDIVLKDQELTFETTILEWRDICDLVDTSKLWKYLNYYFRMTADEEAWMNILEPEDEKTLGDLCNFIAILAEKEIIRPIKLFGNYCTTAAIFKSLKGRLKNRGIDVPDLKPSSQLAPLVKKYNSVFIEEINQIDPMVLPPINYKTNWVYKWGLRSFITFLFLTILLICIKSNWAWYKGGVFLIGYGMTWLGGILKPKQASFRDIHTVADLVRRIKVNNPHYNAV</sequence>
<keyword evidence="3" id="KW-1185">Reference proteome</keyword>
<keyword evidence="1" id="KW-0812">Transmembrane</keyword>
<dbReference type="EMBL" id="LWBP01000248">
    <property type="protein sequence ID" value="OQP46212.1"/>
    <property type="molecule type" value="Genomic_DNA"/>
</dbReference>
<reference evidence="3" key="1">
    <citation type="submission" date="2016-04" db="EMBL/GenBank/DDBJ databases">
        <authorList>
            <person name="Chen L."/>
            <person name="Zhuang W."/>
            <person name="Wang G."/>
        </authorList>
    </citation>
    <scope>NUCLEOTIDE SEQUENCE [LARGE SCALE GENOMIC DNA]</scope>
    <source>
        <strain evidence="3">208</strain>
    </source>
</reference>
<evidence type="ECO:0000256" key="1">
    <source>
        <dbReference type="SAM" id="Phobius"/>
    </source>
</evidence>
<proteinExistence type="predicted"/>
<feature type="transmembrane region" description="Helical" evidence="1">
    <location>
        <begin position="175"/>
        <end position="193"/>
    </location>
</feature>